<keyword evidence="1" id="KW-0560">Oxidoreductase</keyword>
<feature type="domain" description="3-hydroxyacyl-CoA dehydrogenase C-terminal" evidence="2">
    <location>
        <begin position="191"/>
        <end position="287"/>
    </location>
</feature>
<proteinExistence type="predicted"/>
<dbReference type="Proteomes" id="UP001484239">
    <property type="component" value="Unassembled WGS sequence"/>
</dbReference>
<dbReference type="Pfam" id="PF02737">
    <property type="entry name" value="3HCDH_N"/>
    <property type="match status" value="1"/>
</dbReference>
<name>A0ABU9E8N5_9BACT</name>
<evidence type="ECO:0000259" key="3">
    <source>
        <dbReference type="Pfam" id="PF02737"/>
    </source>
</evidence>
<organism evidence="4 5">
    <name type="scientific">Gaopeijia maritima</name>
    <dbReference type="NCBI Taxonomy" id="3119007"/>
    <lineage>
        <taxon>Bacteria</taxon>
        <taxon>Pseudomonadati</taxon>
        <taxon>Gemmatimonadota</taxon>
        <taxon>Longimicrobiia</taxon>
        <taxon>Gaopeijiales</taxon>
        <taxon>Gaopeijiaceae</taxon>
        <taxon>Gaopeijia</taxon>
    </lineage>
</organism>
<dbReference type="PANTHER" id="PTHR48075:SF5">
    <property type="entry name" value="3-HYDROXYBUTYRYL-COA DEHYDROGENASE"/>
    <property type="match status" value="1"/>
</dbReference>
<evidence type="ECO:0000256" key="1">
    <source>
        <dbReference type="ARBA" id="ARBA00023002"/>
    </source>
</evidence>
<accession>A0ABU9E8N5</accession>
<dbReference type="EMBL" id="JBBHLI010000004">
    <property type="protein sequence ID" value="MEK9501024.1"/>
    <property type="molecule type" value="Genomic_DNA"/>
</dbReference>
<reference evidence="4 5" key="1">
    <citation type="submission" date="2024-02" db="EMBL/GenBank/DDBJ databases">
        <title>A novel Gemmatimonadota bacterium.</title>
        <authorList>
            <person name="Du Z.-J."/>
            <person name="Ye Y.-Q."/>
        </authorList>
    </citation>
    <scope>NUCLEOTIDE SEQUENCE [LARGE SCALE GENOMIC DNA]</scope>
    <source>
        <strain evidence="4 5">DH-20</strain>
    </source>
</reference>
<comment type="caution">
    <text evidence="4">The sequence shown here is derived from an EMBL/GenBank/DDBJ whole genome shotgun (WGS) entry which is preliminary data.</text>
</comment>
<dbReference type="Gene3D" id="3.40.50.720">
    <property type="entry name" value="NAD(P)-binding Rossmann-like Domain"/>
    <property type="match status" value="1"/>
</dbReference>
<dbReference type="PIRSF" id="PIRSF000105">
    <property type="entry name" value="HCDH"/>
    <property type="match status" value="1"/>
</dbReference>
<keyword evidence="5" id="KW-1185">Reference proteome</keyword>
<dbReference type="PANTHER" id="PTHR48075">
    <property type="entry name" value="3-HYDROXYACYL-COA DEHYDROGENASE FAMILY PROTEIN"/>
    <property type="match status" value="1"/>
</dbReference>
<feature type="domain" description="3-hydroxyacyl-CoA dehydrogenase NAD binding" evidence="3">
    <location>
        <begin position="10"/>
        <end position="188"/>
    </location>
</feature>
<sequence>MSDERLIRRVAVLGAGTMGHGIAQVAAMNGYGVTLFDIDFVAAENGLQKIRKNLEKGVQLGKVADATRETALAALRTSTDLAEAVGEVDLVIEAAPESMELKKRIFTDVEAHAPTEAILASNTSSLSIGEIADQLAHPARFLGLHFFNPVHLMQLVEVVHGPRTDGEVLDAAIRWVERLDREPIVVKDSPGFASSRLGVVLGLEAMRMVEEGVASPEDIDRAMELGYRHPMGPLKLTDLVGLDVRLGIARYLHATLGSEAFRPPEILERMVAEGRTGKKAGSGFYDWGEG</sequence>
<evidence type="ECO:0000259" key="2">
    <source>
        <dbReference type="Pfam" id="PF00725"/>
    </source>
</evidence>
<dbReference type="InterPro" id="IPR036291">
    <property type="entry name" value="NAD(P)-bd_dom_sf"/>
</dbReference>
<dbReference type="Gene3D" id="1.10.1040.10">
    <property type="entry name" value="N-(1-d-carboxylethyl)-l-norvaline Dehydrogenase, domain 2"/>
    <property type="match status" value="1"/>
</dbReference>
<dbReference type="InterPro" id="IPR008927">
    <property type="entry name" value="6-PGluconate_DH-like_C_sf"/>
</dbReference>
<dbReference type="SUPFAM" id="SSF48179">
    <property type="entry name" value="6-phosphogluconate dehydrogenase C-terminal domain-like"/>
    <property type="match status" value="1"/>
</dbReference>
<dbReference type="SUPFAM" id="SSF51735">
    <property type="entry name" value="NAD(P)-binding Rossmann-fold domains"/>
    <property type="match status" value="1"/>
</dbReference>
<dbReference type="RefSeq" id="WP_405277005.1">
    <property type="nucleotide sequence ID" value="NZ_JBBHLI010000004.1"/>
</dbReference>
<dbReference type="InterPro" id="IPR006176">
    <property type="entry name" value="3-OHacyl-CoA_DH_NAD-bd"/>
</dbReference>
<dbReference type="InterPro" id="IPR022694">
    <property type="entry name" value="3-OHacyl-CoA_DH"/>
</dbReference>
<dbReference type="InterPro" id="IPR013328">
    <property type="entry name" value="6PGD_dom2"/>
</dbReference>
<protein>
    <submittedName>
        <fullName evidence="4">3-hydroxyacyl-CoA dehydrogenase family protein</fullName>
    </submittedName>
</protein>
<dbReference type="InterPro" id="IPR006108">
    <property type="entry name" value="3HC_DH_C"/>
</dbReference>
<evidence type="ECO:0000313" key="5">
    <source>
        <dbReference type="Proteomes" id="UP001484239"/>
    </source>
</evidence>
<gene>
    <name evidence="4" type="ORF">WI372_08550</name>
</gene>
<dbReference type="Pfam" id="PF00725">
    <property type="entry name" value="3HCDH"/>
    <property type="match status" value="1"/>
</dbReference>
<evidence type="ECO:0000313" key="4">
    <source>
        <dbReference type="EMBL" id="MEK9501024.1"/>
    </source>
</evidence>